<evidence type="ECO:0008006" key="5">
    <source>
        <dbReference type="Google" id="ProtNLM"/>
    </source>
</evidence>
<comment type="caution">
    <text evidence="3">The sequence shown here is derived from an EMBL/GenBank/DDBJ whole genome shotgun (WGS) entry which is preliminary data.</text>
</comment>
<evidence type="ECO:0000313" key="3">
    <source>
        <dbReference type="EMBL" id="OAZ75038.1"/>
    </source>
</evidence>
<keyword evidence="2" id="KW-0472">Membrane</keyword>
<proteinExistence type="predicted"/>
<dbReference type="PATRIC" id="fig|438.15.peg.528"/>
<evidence type="ECO:0000256" key="2">
    <source>
        <dbReference type="SAM" id="Phobius"/>
    </source>
</evidence>
<keyword evidence="2" id="KW-1133">Transmembrane helix</keyword>
<gene>
    <name evidence="3" type="ORF">SRCM100623_00461</name>
</gene>
<dbReference type="RefSeq" id="WP_064775910.1">
    <property type="nucleotide sequence ID" value="NZ_LYUD01000045.1"/>
</dbReference>
<feature type="region of interest" description="Disordered" evidence="1">
    <location>
        <begin position="56"/>
        <end position="95"/>
    </location>
</feature>
<accession>A0A1A0DIC3</accession>
<feature type="compositionally biased region" description="Gly residues" evidence="1">
    <location>
        <begin position="56"/>
        <end position="71"/>
    </location>
</feature>
<dbReference type="AlphaFoldDB" id="A0A1A0DIC3"/>
<keyword evidence="2" id="KW-0812">Transmembrane</keyword>
<dbReference type="Pfam" id="PF04964">
    <property type="entry name" value="Flp_Fap"/>
    <property type="match status" value="1"/>
</dbReference>
<dbReference type="InterPro" id="IPR007047">
    <property type="entry name" value="Flp_Fap"/>
</dbReference>
<protein>
    <recommendedName>
        <fullName evidence="5">Pilus assembly protein</fullName>
    </recommendedName>
</protein>
<dbReference type="OrthoDB" id="5325135at2"/>
<evidence type="ECO:0000256" key="1">
    <source>
        <dbReference type="SAM" id="MobiDB-lite"/>
    </source>
</evidence>
<feature type="compositionally biased region" description="Polar residues" evidence="1">
    <location>
        <begin position="75"/>
        <end position="92"/>
    </location>
</feature>
<organism evidence="3 4">
    <name type="scientific">Acetobacter pasteurianus</name>
    <name type="common">Acetobacter turbidans</name>
    <dbReference type="NCBI Taxonomy" id="438"/>
    <lineage>
        <taxon>Bacteria</taxon>
        <taxon>Pseudomonadati</taxon>
        <taxon>Pseudomonadota</taxon>
        <taxon>Alphaproteobacteria</taxon>
        <taxon>Acetobacterales</taxon>
        <taxon>Acetobacteraceae</taxon>
        <taxon>Acetobacter</taxon>
    </lineage>
</organism>
<feature type="transmembrane region" description="Helical" evidence="2">
    <location>
        <begin position="12"/>
        <end position="37"/>
    </location>
</feature>
<evidence type="ECO:0000313" key="4">
    <source>
        <dbReference type="Proteomes" id="UP000093796"/>
    </source>
</evidence>
<name>A0A1A0DIC3_ACEPA</name>
<dbReference type="EMBL" id="LYUD01000045">
    <property type="protein sequence ID" value="OAZ75038.1"/>
    <property type="molecule type" value="Genomic_DNA"/>
</dbReference>
<reference evidence="3 4" key="1">
    <citation type="submission" date="2016-05" db="EMBL/GenBank/DDBJ databases">
        <title>Genome sequencing of Acetobacter pasteurianus strain SRCM100623.</title>
        <authorList>
            <person name="Song Y.R."/>
        </authorList>
    </citation>
    <scope>NUCLEOTIDE SEQUENCE [LARGE SCALE GENOMIC DNA]</scope>
    <source>
        <strain evidence="3 4">SRCM100623</strain>
    </source>
</reference>
<sequence>MILKKVKNEVGATAIEYGLLASLIAVSAIGGMSAVGMNLKNTYCTISTHLGGSGTCSGGGSSGTGGNGSPAGSGNITTGNGENNSEIPTSITTEDDMDKLKNSLVDNFDDSLLDKSFGGKNYYDIWSFNNPQNALTLMNNYNNDPKNSNDQITHVFGIYDKSTNKPITSWQKASEGLQDQINGNNYIETGDIGQGSLEVTTQSGHVYTINGKANTMTKNLIKGS</sequence>
<dbReference type="Proteomes" id="UP000093796">
    <property type="component" value="Unassembled WGS sequence"/>
</dbReference>